<protein>
    <submittedName>
        <fullName evidence="10">Peptidase family M3</fullName>
        <ecNumber evidence="10">3.4.-.-</ecNumber>
    </submittedName>
</protein>
<keyword evidence="5 7" id="KW-0862">Zinc</keyword>
<dbReference type="Pfam" id="PF01432">
    <property type="entry name" value="Peptidase_M3"/>
    <property type="match status" value="1"/>
</dbReference>
<dbReference type="InterPro" id="IPR045090">
    <property type="entry name" value="Pept_M3A_M3B"/>
</dbReference>
<evidence type="ECO:0000256" key="2">
    <source>
        <dbReference type="ARBA" id="ARBA00022670"/>
    </source>
</evidence>
<dbReference type="PANTHER" id="PTHR43660">
    <property type="entry name" value="DIPEPTIDYL CARBOXYPEPTIDASE"/>
    <property type="match status" value="1"/>
</dbReference>
<dbReference type="Gene3D" id="3.40.390.10">
    <property type="entry name" value="Collagenase (Catalytic Domain)"/>
    <property type="match status" value="1"/>
</dbReference>
<evidence type="ECO:0000256" key="3">
    <source>
        <dbReference type="ARBA" id="ARBA00022723"/>
    </source>
</evidence>
<dbReference type="AlphaFoldDB" id="A0ABC9N793"/>
<dbReference type="Proteomes" id="UP000004110">
    <property type="component" value="Unassembled WGS sequence"/>
</dbReference>
<evidence type="ECO:0000256" key="5">
    <source>
        <dbReference type="ARBA" id="ARBA00022833"/>
    </source>
</evidence>
<reference evidence="10" key="2">
    <citation type="submission" date="2013-11" db="EMBL/GenBank/DDBJ databases">
        <title>Draft genome sequence of Bacteroides uniformis (ATCC 8492).</title>
        <authorList>
            <person name="Sudarsanam P."/>
            <person name="Ley R."/>
            <person name="Guruge J."/>
            <person name="Turnbaugh P.J."/>
            <person name="Mahowald M."/>
            <person name="Liep D."/>
            <person name="Gordon J."/>
        </authorList>
    </citation>
    <scope>NUCLEOTIDE SEQUENCE</scope>
    <source>
        <strain evidence="10">ATCC 8492</strain>
    </source>
</reference>
<keyword evidence="6 7" id="KW-0482">Metalloprotease</keyword>
<accession>A0ABC9N793</accession>
<dbReference type="InterPro" id="IPR034005">
    <property type="entry name" value="M3A_DCP"/>
</dbReference>
<gene>
    <name evidence="10" type="ORF">BACUNI_03413</name>
</gene>
<keyword evidence="4 7" id="KW-0378">Hydrolase</keyword>
<evidence type="ECO:0000256" key="7">
    <source>
        <dbReference type="RuleBase" id="RU003435"/>
    </source>
</evidence>
<dbReference type="InterPro" id="IPR024077">
    <property type="entry name" value="Neurolysin/TOP_dom2"/>
</dbReference>
<evidence type="ECO:0000256" key="1">
    <source>
        <dbReference type="ARBA" id="ARBA00006040"/>
    </source>
</evidence>
<dbReference type="SUPFAM" id="SSF55486">
    <property type="entry name" value="Metalloproteases ('zincins'), catalytic domain"/>
    <property type="match status" value="1"/>
</dbReference>
<evidence type="ECO:0000313" key="10">
    <source>
        <dbReference type="EMBL" id="EDO52620.1"/>
    </source>
</evidence>
<dbReference type="GO" id="GO:0046872">
    <property type="term" value="F:metal ion binding"/>
    <property type="evidence" value="ECO:0007669"/>
    <property type="project" value="UniProtKB-UniRule"/>
</dbReference>
<feature type="signal peptide" evidence="8">
    <location>
        <begin position="1"/>
        <end position="19"/>
    </location>
</feature>
<evidence type="ECO:0000256" key="4">
    <source>
        <dbReference type="ARBA" id="ARBA00022801"/>
    </source>
</evidence>
<dbReference type="GO" id="GO:0005829">
    <property type="term" value="C:cytosol"/>
    <property type="evidence" value="ECO:0007669"/>
    <property type="project" value="UniProtKB-ARBA"/>
</dbReference>
<dbReference type="GO" id="GO:0008237">
    <property type="term" value="F:metallopeptidase activity"/>
    <property type="evidence" value="ECO:0007669"/>
    <property type="project" value="UniProtKB-KW"/>
</dbReference>
<dbReference type="PANTHER" id="PTHR43660:SF1">
    <property type="entry name" value="DIPEPTIDYL CARBOXYPEPTIDASE"/>
    <property type="match status" value="1"/>
</dbReference>
<proteinExistence type="inferred from homology"/>
<evidence type="ECO:0000256" key="6">
    <source>
        <dbReference type="ARBA" id="ARBA00023049"/>
    </source>
</evidence>
<dbReference type="EMBL" id="AAYH02000047">
    <property type="protein sequence ID" value="EDO52620.1"/>
    <property type="molecule type" value="Genomic_DNA"/>
</dbReference>
<comment type="cofactor">
    <cofactor evidence="7">
        <name>Zn(2+)</name>
        <dbReference type="ChEBI" id="CHEBI:29105"/>
    </cofactor>
    <text evidence="7">Binds 1 zinc ion.</text>
</comment>
<dbReference type="CDD" id="cd06456">
    <property type="entry name" value="M3A_DCP"/>
    <property type="match status" value="1"/>
</dbReference>
<sequence length="698" mass="79912">MMKIILTLILLCFMNTISSQNPFFETYSTLHSTVPFDKIKTGDYVPAIREGIRRQNAEIEAIIRNPEVPTFANTVLAYEKSGEMLHRVSTVFGNLLSAETDDDLQELAKEIMPMMSEHENNISLNEELFARIKAVYKQQDKETLSPEQHKLLEDIYNGFVRNGANLLGEDKEKYRALCKELSLLTLQFSENNLKETNDYKLVITDKSQLAGLPESAVEAAAETAGEKGVEGWVFTLQAPSYGPFLTYADSRDLRRELYMAYNTKCTHDNASNNLEIVKKLANVRMEIAQLLGYDNFAEYNLQERMAQNSESVYKLLDQLLEAYTPTAKQEYAEVQALARQAEGEDFVLMPWDWAYYSHKLKDRKFNIDDELLRPYFELNNVKQGVFGLATRLYGITFKKNPDIPVYHKDVDAYEVFDKDGKFLAVFYTDFHPRAGKRSGAWMTSYKEQWIDEKTGENSRPHISIVMNFTKPTQDKPALLTFGEVETFLHEFGHSLHGMFANTTYGSLSGTNVYWDFVELPSQFMENFAIEKEFLHTFARHYQTGELIPGELVQRIVDSSNFNAAYACLRQVSFGLLDMAWYTRNTPFEGDVKAYEKKAWEKAQVLPSVEEACMSTQFSHIFAGGYSAGYYSYKWAEVLDADAFSLFKQTGIFNPETAASFRENILSKGGTEHPMTLYKRFRGQEPTIDALLIRNGIKK</sequence>
<keyword evidence="11" id="KW-1185">Reference proteome</keyword>
<dbReference type="FunFam" id="3.40.390.10:FF:000009">
    <property type="entry name" value="Oligopeptidase A"/>
    <property type="match status" value="1"/>
</dbReference>
<keyword evidence="3 7" id="KW-0479">Metal-binding</keyword>
<dbReference type="Gene3D" id="1.10.1370.10">
    <property type="entry name" value="Neurolysin, domain 3"/>
    <property type="match status" value="1"/>
</dbReference>
<feature type="chain" id="PRO_5044869354" evidence="8">
    <location>
        <begin position="20"/>
        <end position="698"/>
    </location>
</feature>
<keyword evidence="8" id="KW-0732">Signal</keyword>
<evidence type="ECO:0000259" key="9">
    <source>
        <dbReference type="Pfam" id="PF01432"/>
    </source>
</evidence>
<dbReference type="EC" id="3.4.-.-" evidence="10"/>
<dbReference type="GO" id="GO:0006508">
    <property type="term" value="P:proteolysis"/>
    <property type="evidence" value="ECO:0007669"/>
    <property type="project" value="UniProtKB-KW"/>
</dbReference>
<reference evidence="10" key="1">
    <citation type="submission" date="2007-06" db="EMBL/GenBank/DDBJ databases">
        <authorList>
            <person name="Fulton L."/>
            <person name="Clifton S."/>
            <person name="Fulton B."/>
            <person name="Xu J."/>
            <person name="Minx P."/>
            <person name="Pepin K.H."/>
            <person name="Johnson M."/>
            <person name="Thiruvilangam P."/>
            <person name="Bhonagiri V."/>
            <person name="Nash W.E."/>
            <person name="Mardis E.R."/>
            <person name="Wilson R.K."/>
        </authorList>
    </citation>
    <scope>NUCLEOTIDE SEQUENCE [LARGE SCALE GENOMIC DNA]</scope>
    <source>
        <strain evidence="10">ATCC 8492</strain>
    </source>
</reference>
<organism evidence="10 11">
    <name type="scientific">Bacteroides uniformis (strain ATCC 8492 / DSM 6597 / CCUG 4942 / CIP 103695 / JCM 5828 / KCTC 5204 / NCTC 13054 / VPI 0061)</name>
    <dbReference type="NCBI Taxonomy" id="411479"/>
    <lineage>
        <taxon>Bacteria</taxon>
        <taxon>Pseudomonadati</taxon>
        <taxon>Bacteroidota</taxon>
        <taxon>Bacteroidia</taxon>
        <taxon>Bacteroidales</taxon>
        <taxon>Bacteroidaceae</taxon>
        <taxon>Bacteroides</taxon>
    </lineage>
</organism>
<comment type="similarity">
    <text evidence="1 7">Belongs to the peptidase M3 family.</text>
</comment>
<comment type="caution">
    <text evidence="10">The sequence shown here is derived from an EMBL/GenBank/DDBJ whole genome shotgun (WGS) entry which is preliminary data.</text>
</comment>
<evidence type="ECO:0000313" key="11">
    <source>
        <dbReference type="Proteomes" id="UP000004110"/>
    </source>
</evidence>
<feature type="domain" description="Peptidase M3A/M3B catalytic" evidence="9">
    <location>
        <begin position="244"/>
        <end position="694"/>
    </location>
</feature>
<dbReference type="InterPro" id="IPR001567">
    <property type="entry name" value="Pept_M3A_M3B_dom"/>
</dbReference>
<name>A0ABC9N793_BACUC</name>
<dbReference type="Gene3D" id="1.10.1370.40">
    <property type="match status" value="1"/>
</dbReference>
<evidence type="ECO:0000256" key="8">
    <source>
        <dbReference type="SAM" id="SignalP"/>
    </source>
</evidence>
<keyword evidence="2 7" id="KW-0645">Protease</keyword>
<dbReference type="InterPro" id="IPR024079">
    <property type="entry name" value="MetalloPept_cat_dom_sf"/>
</dbReference>